<dbReference type="Pfam" id="PF12254">
    <property type="entry name" value="DNA_pol_alpha_N"/>
    <property type="match status" value="1"/>
</dbReference>
<dbReference type="GO" id="GO:0006273">
    <property type="term" value="P:lagging strand elongation"/>
    <property type="evidence" value="ECO:0007669"/>
    <property type="project" value="TreeGrafter"/>
</dbReference>
<dbReference type="GO" id="GO:0003688">
    <property type="term" value="F:DNA replication origin binding"/>
    <property type="evidence" value="ECO:0007669"/>
    <property type="project" value="TreeGrafter"/>
</dbReference>
<sequence length="150" mass="17774">MPISPDATKRRKRTENKPQDKFSALRDARKNKTRLQDFQFQDQGEVYTVVEEGDYQMLARDRQNEDFVDDDDHAGYADGTEDWDEQRFSDEYSDNEARASADRKRKRSKKEKLSPTKPKNSLDQFFSRGMAERKPLTEKKNEKVCLELKW</sequence>
<dbReference type="GO" id="GO:0003887">
    <property type="term" value="F:DNA-directed DNA polymerase activity"/>
    <property type="evidence" value="ECO:0007669"/>
    <property type="project" value="TreeGrafter"/>
</dbReference>
<comment type="caution">
    <text evidence="3">The sequence shown here is derived from an EMBL/GenBank/DDBJ whole genome shotgun (WGS) entry which is preliminary data.</text>
</comment>
<feature type="compositionally biased region" description="Basic and acidic residues" evidence="1">
    <location>
        <begin position="85"/>
        <end position="102"/>
    </location>
</feature>
<evidence type="ECO:0000313" key="4">
    <source>
        <dbReference type="Proteomes" id="UP001206595"/>
    </source>
</evidence>
<dbReference type="GeneID" id="75914803"/>
<name>A0AAD5E984_UMBRA</name>
<protein>
    <recommendedName>
        <fullName evidence="2">DNA polymerase alpha catalytic subunit N-terminal domain-containing protein</fullName>
    </recommendedName>
</protein>
<feature type="compositionally biased region" description="Basic and acidic residues" evidence="1">
    <location>
        <begin position="15"/>
        <end position="29"/>
    </location>
</feature>
<organism evidence="3 4">
    <name type="scientific">Umbelopsis ramanniana AG</name>
    <dbReference type="NCBI Taxonomy" id="1314678"/>
    <lineage>
        <taxon>Eukaryota</taxon>
        <taxon>Fungi</taxon>
        <taxon>Fungi incertae sedis</taxon>
        <taxon>Mucoromycota</taxon>
        <taxon>Mucoromycotina</taxon>
        <taxon>Umbelopsidomycetes</taxon>
        <taxon>Umbelopsidales</taxon>
        <taxon>Umbelopsidaceae</taxon>
        <taxon>Umbelopsis</taxon>
    </lineage>
</organism>
<accession>A0AAD5E984</accession>
<feature type="compositionally biased region" description="Basic and acidic residues" evidence="1">
    <location>
        <begin position="130"/>
        <end position="140"/>
    </location>
</feature>
<dbReference type="Proteomes" id="UP001206595">
    <property type="component" value="Unassembled WGS sequence"/>
</dbReference>
<dbReference type="GO" id="GO:1902975">
    <property type="term" value="P:mitotic DNA replication initiation"/>
    <property type="evidence" value="ECO:0007669"/>
    <property type="project" value="TreeGrafter"/>
</dbReference>
<evidence type="ECO:0000259" key="2">
    <source>
        <dbReference type="Pfam" id="PF12254"/>
    </source>
</evidence>
<dbReference type="GO" id="GO:0005658">
    <property type="term" value="C:alpha DNA polymerase:primase complex"/>
    <property type="evidence" value="ECO:0007669"/>
    <property type="project" value="TreeGrafter"/>
</dbReference>
<dbReference type="PANTHER" id="PTHR45861:SF1">
    <property type="entry name" value="DNA POLYMERASE ALPHA CATALYTIC SUBUNIT"/>
    <property type="match status" value="1"/>
</dbReference>
<dbReference type="EMBL" id="MU620923">
    <property type="protein sequence ID" value="KAI8579057.1"/>
    <property type="molecule type" value="Genomic_DNA"/>
</dbReference>
<feature type="domain" description="DNA polymerase alpha catalytic subunit N-terminal" evidence="2">
    <location>
        <begin position="24"/>
        <end position="84"/>
    </location>
</feature>
<proteinExistence type="predicted"/>
<dbReference type="GO" id="GO:0003697">
    <property type="term" value="F:single-stranded DNA binding"/>
    <property type="evidence" value="ECO:0007669"/>
    <property type="project" value="TreeGrafter"/>
</dbReference>
<feature type="region of interest" description="Disordered" evidence="1">
    <location>
        <begin position="1"/>
        <end position="29"/>
    </location>
</feature>
<evidence type="ECO:0000313" key="3">
    <source>
        <dbReference type="EMBL" id="KAI8579057.1"/>
    </source>
</evidence>
<evidence type="ECO:0000256" key="1">
    <source>
        <dbReference type="SAM" id="MobiDB-lite"/>
    </source>
</evidence>
<dbReference type="RefSeq" id="XP_051444061.1">
    <property type="nucleotide sequence ID" value="XM_051589458.1"/>
</dbReference>
<gene>
    <name evidence="3" type="ORF">K450DRAFT_243650</name>
</gene>
<keyword evidence="4" id="KW-1185">Reference proteome</keyword>
<dbReference type="GO" id="GO:0003682">
    <property type="term" value="F:chromatin binding"/>
    <property type="evidence" value="ECO:0007669"/>
    <property type="project" value="TreeGrafter"/>
</dbReference>
<dbReference type="GO" id="GO:0006272">
    <property type="term" value="P:leading strand elongation"/>
    <property type="evidence" value="ECO:0007669"/>
    <property type="project" value="TreeGrafter"/>
</dbReference>
<dbReference type="InterPro" id="IPR024647">
    <property type="entry name" value="DNA_pol_a_cat_su_N"/>
</dbReference>
<dbReference type="AlphaFoldDB" id="A0AAD5E984"/>
<reference evidence="3" key="1">
    <citation type="submission" date="2021-06" db="EMBL/GenBank/DDBJ databases">
        <authorList>
            <consortium name="DOE Joint Genome Institute"/>
            <person name="Mondo S.J."/>
            <person name="Amses K.R."/>
            <person name="Simmons D.R."/>
            <person name="Longcore J.E."/>
            <person name="Seto K."/>
            <person name="Alves G.H."/>
            <person name="Bonds A.E."/>
            <person name="Quandt C.A."/>
            <person name="Davis W.J."/>
            <person name="Chang Y."/>
            <person name="Letcher P.M."/>
            <person name="Powell M.J."/>
            <person name="Kuo A."/>
            <person name="Labutti K."/>
            <person name="Pangilinan J."/>
            <person name="Andreopoulos W."/>
            <person name="Tritt A."/>
            <person name="Riley R."/>
            <person name="Hundley H."/>
            <person name="Johnson J."/>
            <person name="Lipzen A."/>
            <person name="Barry K."/>
            <person name="Berbee M.L."/>
            <person name="Buchler N.E."/>
            <person name="Grigoriev I.V."/>
            <person name="Spatafora J.W."/>
            <person name="Stajich J.E."/>
            <person name="James T.Y."/>
        </authorList>
    </citation>
    <scope>NUCLEOTIDE SEQUENCE</scope>
    <source>
        <strain evidence="3">AG</strain>
    </source>
</reference>
<feature type="region of interest" description="Disordered" evidence="1">
    <location>
        <begin position="60"/>
        <end position="140"/>
    </location>
</feature>
<reference evidence="3" key="2">
    <citation type="journal article" date="2022" name="Proc. Natl. Acad. Sci. U.S.A.">
        <title>Diploid-dominant life cycles characterize the early evolution of Fungi.</title>
        <authorList>
            <person name="Amses K.R."/>
            <person name="Simmons D.R."/>
            <person name="Longcore J.E."/>
            <person name="Mondo S.J."/>
            <person name="Seto K."/>
            <person name="Jeronimo G.H."/>
            <person name="Bonds A.E."/>
            <person name="Quandt C.A."/>
            <person name="Davis W.J."/>
            <person name="Chang Y."/>
            <person name="Federici B.A."/>
            <person name="Kuo A."/>
            <person name="LaButti K."/>
            <person name="Pangilinan J."/>
            <person name="Andreopoulos W."/>
            <person name="Tritt A."/>
            <person name="Riley R."/>
            <person name="Hundley H."/>
            <person name="Johnson J."/>
            <person name="Lipzen A."/>
            <person name="Barry K."/>
            <person name="Lang B.F."/>
            <person name="Cuomo C.A."/>
            <person name="Buchler N.E."/>
            <person name="Grigoriev I.V."/>
            <person name="Spatafora J.W."/>
            <person name="Stajich J.E."/>
            <person name="James T.Y."/>
        </authorList>
    </citation>
    <scope>NUCLEOTIDE SEQUENCE</scope>
    <source>
        <strain evidence="3">AG</strain>
    </source>
</reference>
<dbReference type="PANTHER" id="PTHR45861">
    <property type="entry name" value="DNA POLYMERASE ALPHA CATALYTIC SUBUNIT"/>
    <property type="match status" value="1"/>
</dbReference>